<reference evidence="3 4" key="1">
    <citation type="journal article" date="2011" name="PLoS Pathog.">
        <title>Genomic and proteomic analyses of the fungus Arthrobotrys oligospora provide insights into nematode-trap formation.</title>
        <authorList>
            <person name="Yang J."/>
            <person name="Wang L."/>
            <person name="Ji X."/>
            <person name="Feng Y."/>
            <person name="Li X."/>
            <person name="Zou C."/>
            <person name="Xu J."/>
            <person name="Ren Y."/>
            <person name="Mi Q."/>
            <person name="Wu J."/>
            <person name="Liu S."/>
            <person name="Liu Y."/>
            <person name="Huang X."/>
            <person name="Wang H."/>
            <person name="Niu X."/>
            <person name="Li J."/>
            <person name="Liang L."/>
            <person name="Luo Y."/>
            <person name="Ji K."/>
            <person name="Zhou W."/>
            <person name="Yu Z."/>
            <person name="Li G."/>
            <person name="Liu Y."/>
            <person name="Li L."/>
            <person name="Qiao M."/>
            <person name="Feng L."/>
            <person name="Zhang K.-Q."/>
        </authorList>
    </citation>
    <scope>NUCLEOTIDE SEQUENCE [LARGE SCALE GENOMIC DNA]</scope>
    <source>
        <strain evidence="4">ATCC 24927 / CBS 115.81 / DSM 1491</strain>
    </source>
</reference>
<accession>G1XS80</accession>
<dbReference type="HOGENOM" id="CLU_309485_0_0_1"/>
<keyword evidence="4" id="KW-1185">Reference proteome</keyword>
<protein>
    <submittedName>
        <fullName evidence="3">Uncharacterized protein</fullName>
    </submittedName>
</protein>
<dbReference type="OrthoDB" id="5368371at2759"/>
<dbReference type="EMBL" id="ADOT01000308">
    <property type="protein sequence ID" value="EGX44077.1"/>
    <property type="molecule type" value="Genomic_DNA"/>
</dbReference>
<sequence length="952" mass="106372">MKWCRSLNTYGILTLLSFRALSTGLSINIVPAPGSCRNDIGSAAGCNPIAIEPDPTLSSLQKRDDDDLSNPDELDHYQTSLAQFDASCRRGVIRFQQYQERQESDGSDNPNPQVEVQSRYTVASTASYSSCPSSIRRFYGLLAVEGPEEAMGPSYQEFKYASRDLSDVGASAVIRASVLENHVIVNWKGPKGGWMSRTKGYDEFEDEYHKLLFLSWTVMRSKAMVADGNKNLEDPNYQLFWVTIIKIQNPDTIRIFAEILRRRNLVFDDLFEIYAPEAADDIDFVVWTALLGTPEIGAVQEMLTGWAYQLKGFEIHAIHFGLEEVASSTELQAKVSVSIGPAAAQPNPDSSEATDIMFPVLAVLKDSSTTLRTYPGEVIFRESSSWVVRPEHIEITQNDENPASGKKGAKIFDNPSFKGLTFELFSEERFLIGKVEAYVSGPEQHLVIDSELPNISSQNTRDVLYQMWDTGIGSNSCLSYITFLRLAPKTMEVVREIFGMKKVNPTDGGVLTIWPSKKLWEEAHMSSLDQDEVWLDEKIDAKVIKELLPLTFEYSAVKSLLAHRIMWWQLGRPIIQNIKIGYQKRGSDSDDEGRFSILIQLADSIDRVGIGSITYEQQGCRATSQGFNNMGGVLRVNSKSAVNAIITMEGGYAGDGIEVTAEGREEIEALYSKGMRSIRDVANAIADDRMKAYNASILQELQRSNKIDFQSNGQPRKRLNPTESQILVRSYTRIAELPQRFVSVASDSHSQYDEVTAKVGSTNKRAMASYPYEILRSTPIGHLAVTRLPEENGAGEIPELPHILFLSWSLASKYIISRDADLDAAIQKDPLRYISILKLSTRSKNVIQETLNYYGITVNIDLNIRLSTRALLPSKKSLTTRLGQAGRLVGILGVVLGIPEVFAIQEMIRLYHGFLLLATSVIEEIYITWKDDNFQIFVVLGSVGKIIRRILS</sequence>
<organism evidence="3 4">
    <name type="scientific">Arthrobotrys oligospora (strain ATCC 24927 / CBS 115.81 / DSM 1491)</name>
    <name type="common">Nematode-trapping fungus</name>
    <name type="synonym">Didymozoophaga oligospora</name>
    <dbReference type="NCBI Taxonomy" id="756982"/>
    <lineage>
        <taxon>Eukaryota</taxon>
        <taxon>Fungi</taxon>
        <taxon>Dikarya</taxon>
        <taxon>Ascomycota</taxon>
        <taxon>Pezizomycotina</taxon>
        <taxon>Orbiliomycetes</taxon>
        <taxon>Orbiliales</taxon>
        <taxon>Orbiliaceae</taxon>
        <taxon>Orbilia</taxon>
        <taxon>Orbilia oligospora</taxon>
    </lineage>
</organism>
<feature type="signal peptide" evidence="2">
    <location>
        <begin position="1"/>
        <end position="24"/>
    </location>
</feature>
<dbReference type="AlphaFoldDB" id="G1XS80"/>
<evidence type="ECO:0000313" key="3">
    <source>
        <dbReference type="EMBL" id="EGX44077.1"/>
    </source>
</evidence>
<evidence type="ECO:0000313" key="4">
    <source>
        <dbReference type="Proteomes" id="UP000008784"/>
    </source>
</evidence>
<feature type="region of interest" description="Disordered" evidence="1">
    <location>
        <begin position="54"/>
        <end position="74"/>
    </location>
</feature>
<feature type="chain" id="PRO_5003427445" evidence="2">
    <location>
        <begin position="25"/>
        <end position="952"/>
    </location>
</feature>
<comment type="caution">
    <text evidence="3">The sequence shown here is derived from an EMBL/GenBank/DDBJ whole genome shotgun (WGS) entry which is preliminary data.</text>
</comment>
<dbReference type="InParanoid" id="G1XS80"/>
<name>G1XS80_ARTOA</name>
<proteinExistence type="predicted"/>
<evidence type="ECO:0000256" key="1">
    <source>
        <dbReference type="SAM" id="MobiDB-lite"/>
    </source>
</evidence>
<dbReference type="OMA" id="QNDENPA"/>
<gene>
    <name evidence="3" type="ORF">AOL_s00210g238</name>
</gene>
<dbReference type="GeneID" id="22898244"/>
<dbReference type="Proteomes" id="UP000008784">
    <property type="component" value="Unassembled WGS sequence"/>
</dbReference>
<dbReference type="RefSeq" id="XP_011127342.1">
    <property type="nucleotide sequence ID" value="XM_011129040.1"/>
</dbReference>
<keyword evidence="2" id="KW-0732">Signal</keyword>
<evidence type="ECO:0000256" key="2">
    <source>
        <dbReference type="SAM" id="SignalP"/>
    </source>
</evidence>